<organism evidence="3 4">
    <name type="scientific">Polaribacter aquimarinus</name>
    <dbReference type="NCBI Taxonomy" id="2100726"/>
    <lineage>
        <taxon>Bacteria</taxon>
        <taxon>Pseudomonadati</taxon>
        <taxon>Bacteroidota</taxon>
        <taxon>Flavobacteriia</taxon>
        <taxon>Flavobacteriales</taxon>
        <taxon>Flavobacteriaceae</taxon>
    </lineage>
</organism>
<evidence type="ECO:0000256" key="1">
    <source>
        <dbReference type="ARBA" id="ARBA00022729"/>
    </source>
</evidence>
<dbReference type="NCBIfam" id="TIGR04183">
    <property type="entry name" value="Por_Secre_tail"/>
    <property type="match status" value="1"/>
</dbReference>
<dbReference type="Proteomes" id="UP000245670">
    <property type="component" value="Unassembled WGS sequence"/>
</dbReference>
<dbReference type="Gene3D" id="2.60.40.10">
    <property type="entry name" value="Immunoglobulins"/>
    <property type="match status" value="1"/>
</dbReference>
<dbReference type="InterPro" id="IPR013783">
    <property type="entry name" value="Ig-like_fold"/>
</dbReference>
<evidence type="ECO:0000256" key="2">
    <source>
        <dbReference type="SAM" id="SignalP"/>
    </source>
</evidence>
<proteinExistence type="predicted"/>
<sequence>MKSKKKKFILRFLVLLFVCFYTINSNAQTPGVIVEGFPNTVLDPNGDGYVSLPPSQTPSQFTNIGFPPNILATDINDVLYSEIAYVGIPEITAEPTADLNKGPSCAFTDLVQDADSRSSYYNKDDVNPATIDGTENMRFRFRLGGAASNSKGYSILIDTDEKFGFTGPNADPDAVPGNPGFEIEIVLRTNFEVNAYNVVDPSNVIELAALPYTTHAIKSLALTTVCDDPDYFYDFYIPFSSIAGIDPTTKLRMVSVTSINPKGIIGNNGTSDVAGVNDSQNNTDTSYEIAIDTQTPTNGDPIVRADCPQITGPINDGTGVTVNGTTTLESGNTTTIEVFVDGVSQGTTTTTGTSWSYTIAGAITPGQKITATATVRDSSNTLVKGTSEGNCDTETVADSSCTPPATPVITGIGGSGGKIIQGTSGFTSGTAIIVRIFNNETELTTWGSINKGTNGFTTTAGTGGAWSFNGGGGFKANSGYYTVIVMLASNTTCQSTASTPFSYCGGNDGSVTSGAITFNSPTSLIVNTSAISGTAQTNSTIRLYRNNVYTGLFDPSDGNTAWSIDISSLTLEVGDVLYVSNLQATAVCTSVSTSRTVIAKSIAPVVTIDGCFDGNATSISGTSSEIGGTIRLYTRVGVGVTTSDSQVGTTPTVDANGNWTVTGLNIPSGNYVAATAQNTGETLSDISNEVLISSKTTFTSLTISSDPITEGDASITGTSTGLPTGSTIQLYLDGDKAFNSSGNELTTTTDGSGNWTFTGLDTPLEILYADAVVTVTATEAGSCESDQSSSKVVICNPPAVPTITAVSSTPICENGIFQVTVLAAQPGLLYQLLDQDNNTVGPSFLGPATAGNKTIDTDPIPFGTTSLKVSASKIFGTCTTVESNAISITVNPSPTITFGPNPSATEDPAAQIVNLTYSATTNSPNEYKIDFDDAAFTDVPYTALPVSPIQITVPAGLTAGVYTATVTIREATNGCEKSYPITITITDTTTPTITLTNPSVSLCSGTTTANFAYSGTSNSPDQYSIDFTDAANLQGFVDISNAALPLSPIQVTVPTVAAGGTYTGVLTVRIASSGKISEEYPITINVEKTNGGLIAGDQIILSGTDVTAFTSTEDATGLGGVTYQWWKSTTSATNGFSPIGGATAATYDEGTVTVTTYYKRIATSVTNMCTAESNVITARVLSLSGTPMITQVYQVGGDVFIEVTNIGTTTIPAGEINLLLFRDKTRVFSGQVPDGVFTFSTNTLTAGQSLLIGTSSAFTNVTNTNGSARTSTNASITNISDGNDIITLSTTTDGTSWDNRYDVVSSIPNKTSFVRIDEVTSTNTDYTASEWVAFIDDTILTYSNQSAAAQDGRHPHAPLISEITGSNTDANTLLGLHRTASTTRTGSSWNNGFPDRSRFVIIDEDYNHDALNTKLSARKLTVNASRKLGITDNLLVVTNDVVLNGEIRLINSTGATGNSKAQFIQTHTSASLVTGSGNLLVDQNSTVPSKYRYNYMSSPVKSSAGSSNYIIGSVFKDGSNATSYDGVVGNSQTNIAKDITFLVGLNYDGTFDETNNLPITLADYWMYTFASSSGGRANWTQTRSTGTIENTNGFIFKGPGRPQNYTFLGVPKDGNVQTSIGADESYLIGNPYASAISVKEFIEDNISSITGTLYFWKHAGENVSSGIDGHFFTGYVGGYATRTIATGVTAKAQNLNGVTGTVDITLEAESTENVTSGEIEGTAILLNSATDSITFNNISRSVDSLRIRYKSTLSKTINLKVNDVFKTAITLPSTSGDFNTEVVSFCVLVGNNITIASNNTDSIIIDYLNLYDMNGEVSCSPTSGDNIFQEPEAFIPIGQGFFVAGDTDGGDIIFDNSQREYVTEDGGSVFFREAKKSSNFQGIPILKIGMDHKGDNNISLHRQLAVSFGPFQSFSYDKGYDAEMFDVGETDIYWKFPNDDKKYVIAGVQSIYNDLEVPLEININYSGEITIVVDEIKNYSGDLFIFDKVSGTSHNIKNGKATISLEKGKYTDRFFLSFKPSNTLSVDDVIINSTTKIYTDNKNKLLVISKNEDIFIKKVQLYSILGRKISHWIIKEQEDKKQLKIQRELPTGVYIVKLNTNKGEISRKVVIE</sequence>
<feature type="chain" id="PRO_5015465228" evidence="2">
    <location>
        <begin position="28"/>
        <end position="2112"/>
    </location>
</feature>
<keyword evidence="1 2" id="KW-0732">Signal</keyword>
<dbReference type="InterPro" id="IPR026444">
    <property type="entry name" value="Secre_tail"/>
</dbReference>
<dbReference type="OrthoDB" id="2582440at2"/>
<dbReference type="RefSeq" id="WP_109405263.1">
    <property type="nucleotide sequence ID" value="NZ_QFFG01000004.1"/>
</dbReference>
<protein>
    <submittedName>
        <fullName evidence="3">Uncharacterized protein</fullName>
    </submittedName>
</protein>
<keyword evidence="4" id="KW-1185">Reference proteome</keyword>
<evidence type="ECO:0000313" key="4">
    <source>
        <dbReference type="Proteomes" id="UP000245670"/>
    </source>
</evidence>
<comment type="caution">
    <text evidence="3">The sequence shown here is derived from an EMBL/GenBank/DDBJ whole genome shotgun (WGS) entry which is preliminary data.</text>
</comment>
<name>A0A2U2J9D6_9FLAO</name>
<feature type="signal peptide" evidence="2">
    <location>
        <begin position="1"/>
        <end position="27"/>
    </location>
</feature>
<reference evidence="3 4" key="1">
    <citation type="submission" date="2018-05" db="EMBL/GenBank/DDBJ databases">
        <title>Polaribacter aquimarinus sp. nov., isolated from sediment in a sediment of sea.</title>
        <authorList>
            <person name="Lu D."/>
        </authorList>
    </citation>
    <scope>NUCLEOTIDE SEQUENCE [LARGE SCALE GENOMIC DNA]</scope>
    <source>
        <strain evidence="3 4">ZY113</strain>
    </source>
</reference>
<dbReference type="EMBL" id="QFFG01000004">
    <property type="protein sequence ID" value="PWG04947.1"/>
    <property type="molecule type" value="Genomic_DNA"/>
</dbReference>
<gene>
    <name evidence="3" type="ORF">DIS07_10790</name>
</gene>
<accession>A0A2U2J9D6</accession>
<evidence type="ECO:0000313" key="3">
    <source>
        <dbReference type="EMBL" id="PWG04947.1"/>
    </source>
</evidence>